<accession>A0A1E7EU10</accession>
<dbReference type="InterPro" id="IPR029069">
    <property type="entry name" value="HotDog_dom_sf"/>
</dbReference>
<dbReference type="OrthoDB" id="265761at2759"/>
<dbReference type="SUPFAM" id="SSF54637">
    <property type="entry name" value="Thioesterase/thiol ester dehydrase-isomerase"/>
    <property type="match status" value="1"/>
</dbReference>
<name>A0A1E7EU10_9STRA</name>
<dbReference type="Proteomes" id="UP000095751">
    <property type="component" value="Unassembled WGS sequence"/>
</dbReference>
<dbReference type="GO" id="GO:0016853">
    <property type="term" value="F:isomerase activity"/>
    <property type="evidence" value="ECO:0007669"/>
    <property type="project" value="UniProtKB-KW"/>
</dbReference>
<gene>
    <name evidence="1" type="ORF">FRACYDRAFT_152715</name>
</gene>
<evidence type="ECO:0000313" key="1">
    <source>
        <dbReference type="EMBL" id="OEU09033.1"/>
    </source>
</evidence>
<organism evidence="1 2">
    <name type="scientific">Fragilariopsis cylindrus CCMP1102</name>
    <dbReference type="NCBI Taxonomy" id="635003"/>
    <lineage>
        <taxon>Eukaryota</taxon>
        <taxon>Sar</taxon>
        <taxon>Stramenopiles</taxon>
        <taxon>Ochrophyta</taxon>
        <taxon>Bacillariophyta</taxon>
        <taxon>Bacillariophyceae</taxon>
        <taxon>Bacillariophycidae</taxon>
        <taxon>Bacillariales</taxon>
        <taxon>Bacillariaceae</taxon>
        <taxon>Fragilariopsis</taxon>
    </lineage>
</organism>
<dbReference type="PANTHER" id="PTHR12475:SF4">
    <property type="entry name" value="PROTEIN THEM6"/>
    <property type="match status" value="1"/>
</dbReference>
<reference evidence="1 2" key="1">
    <citation type="submission" date="2016-09" db="EMBL/GenBank/DDBJ databases">
        <title>Extensive genetic diversity and differential bi-allelic expression allows diatom success in the polar Southern Ocean.</title>
        <authorList>
            <consortium name="DOE Joint Genome Institute"/>
            <person name="Mock T."/>
            <person name="Otillar R.P."/>
            <person name="Strauss J."/>
            <person name="Dupont C."/>
            <person name="Frickenhaus S."/>
            <person name="Maumus F."/>
            <person name="Mcmullan M."/>
            <person name="Sanges R."/>
            <person name="Schmutz J."/>
            <person name="Toseland A."/>
            <person name="Valas R."/>
            <person name="Veluchamy A."/>
            <person name="Ward B.J."/>
            <person name="Allen A."/>
            <person name="Barry K."/>
            <person name="Falciatore A."/>
            <person name="Ferrante M."/>
            <person name="Fortunato A.E."/>
            <person name="Gloeckner G."/>
            <person name="Gruber A."/>
            <person name="Hipkin R."/>
            <person name="Janech M."/>
            <person name="Kroth P."/>
            <person name="Leese F."/>
            <person name="Lindquist E."/>
            <person name="Lyon B.R."/>
            <person name="Martin J."/>
            <person name="Mayer C."/>
            <person name="Parker M."/>
            <person name="Quesneville H."/>
            <person name="Raymond J."/>
            <person name="Uhlig C."/>
            <person name="Valentin K.U."/>
            <person name="Worden A.Z."/>
            <person name="Armbrust E.V."/>
            <person name="Bowler C."/>
            <person name="Green B."/>
            <person name="Moulton V."/>
            <person name="Van Oosterhout C."/>
            <person name="Grigoriev I."/>
        </authorList>
    </citation>
    <scope>NUCLEOTIDE SEQUENCE [LARGE SCALE GENOMIC DNA]</scope>
    <source>
        <strain evidence="1 2">CCMP1102</strain>
    </source>
</reference>
<feature type="non-terminal residue" evidence="1">
    <location>
        <position position="165"/>
    </location>
</feature>
<protein>
    <submittedName>
        <fullName evidence="1">Thioesterase/thiol ester dehydrase-isomerase</fullName>
    </submittedName>
</protein>
<dbReference type="InterPro" id="IPR051490">
    <property type="entry name" value="THEM6_lcsJ_thioesterase"/>
</dbReference>
<dbReference type="AlphaFoldDB" id="A0A1E7EU10"/>
<keyword evidence="2" id="KW-1185">Reference proteome</keyword>
<dbReference type="CDD" id="cd00586">
    <property type="entry name" value="4HBT"/>
    <property type="match status" value="1"/>
</dbReference>
<proteinExistence type="predicted"/>
<dbReference type="InParanoid" id="A0A1E7EU10"/>
<sequence>MAILHTPRTLISIGRGLLRRRQRLASINQQSNANNIADSNPHIYKNKPSKLFDVDYLGHMNNAAYLAHAEYARWEWTAEIGALQTMYKNNINFIATSVSIRYRKEILMNNQFEIHSILKSITERHLYMYQTFRSVTNGRILAQVIVQAVVTQNREVIPPKQVLED</sequence>
<dbReference type="Pfam" id="PF13279">
    <property type="entry name" value="4HBT_2"/>
    <property type="match status" value="1"/>
</dbReference>
<evidence type="ECO:0000313" key="2">
    <source>
        <dbReference type="Proteomes" id="UP000095751"/>
    </source>
</evidence>
<dbReference type="KEGG" id="fcy:FRACYDRAFT_152715"/>
<keyword evidence="1" id="KW-0413">Isomerase</keyword>
<dbReference type="Gene3D" id="3.10.129.10">
    <property type="entry name" value="Hotdog Thioesterase"/>
    <property type="match status" value="1"/>
</dbReference>
<dbReference type="PANTHER" id="PTHR12475">
    <property type="match status" value="1"/>
</dbReference>
<dbReference type="EMBL" id="KV784378">
    <property type="protein sequence ID" value="OEU09033.1"/>
    <property type="molecule type" value="Genomic_DNA"/>
</dbReference>